<gene>
    <name evidence="1" type="primary">clpS</name>
    <name evidence="4" type="ORF">AVDCRST_MAG89-797</name>
</gene>
<comment type="similarity">
    <text evidence="1">Belongs to the ClpS family.</text>
</comment>
<protein>
    <recommendedName>
        <fullName evidence="1">ATP-dependent Clp protease adapter protein ClpS</fullName>
    </recommendedName>
</protein>
<comment type="subunit">
    <text evidence="1">Binds to the N-terminal domain of the chaperone ClpA.</text>
</comment>
<keyword evidence="4" id="KW-0378">Hydrolase</keyword>
<dbReference type="FunFam" id="3.30.1390.10:FF:000002">
    <property type="entry name" value="ATP-dependent Clp protease adapter protein ClpS"/>
    <property type="match status" value="1"/>
</dbReference>
<reference evidence="4" key="1">
    <citation type="submission" date="2020-02" db="EMBL/GenBank/DDBJ databases">
        <authorList>
            <person name="Meier V. D."/>
        </authorList>
    </citation>
    <scope>NUCLEOTIDE SEQUENCE</scope>
    <source>
        <strain evidence="4">AVDCRST_MAG89</strain>
    </source>
</reference>
<evidence type="ECO:0000256" key="1">
    <source>
        <dbReference type="HAMAP-Rule" id="MF_00302"/>
    </source>
</evidence>
<evidence type="ECO:0000313" key="4">
    <source>
        <dbReference type="EMBL" id="CAA9305937.1"/>
    </source>
</evidence>
<comment type="function">
    <text evidence="1">Involved in the modulation of the specificity of the ClpAP-mediated ATP-dependent protein degradation.</text>
</comment>
<proteinExistence type="inferred from homology"/>
<organism evidence="4">
    <name type="scientific">uncultured Gemmatimonadota bacterium</name>
    <dbReference type="NCBI Taxonomy" id="203437"/>
    <lineage>
        <taxon>Bacteria</taxon>
        <taxon>Pseudomonadati</taxon>
        <taxon>Gemmatimonadota</taxon>
        <taxon>environmental samples</taxon>
    </lineage>
</organism>
<dbReference type="Pfam" id="PF02617">
    <property type="entry name" value="ClpS"/>
    <property type="match status" value="1"/>
</dbReference>
<evidence type="ECO:0000259" key="3">
    <source>
        <dbReference type="Pfam" id="PF02617"/>
    </source>
</evidence>
<evidence type="ECO:0000256" key="2">
    <source>
        <dbReference type="SAM" id="MobiDB-lite"/>
    </source>
</evidence>
<dbReference type="PANTHER" id="PTHR33473:SF19">
    <property type="entry name" value="ATP-DEPENDENT CLP PROTEASE ADAPTER PROTEIN CLPS"/>
    <property type="match status" value="1"/>
</dbReference>
<accession>A0A6J4KH46</accession>
<dbReference type="AlphaFoldDB" id="A0A6J4KH46"/>
<dbReference type="InterPro" id="IPR014719">
    <property type="entry name" value="Ribosomal_bL12_C/ClpS-like"/>
</dbReference>
<dbReference type="GO" id="GO:0008233">
    <property type="term" value="F:peptidase activity"/>
    <property type="evidence" value="ECO:0007669"/>
    <property type="project" value="UniProtKB-KW"/>
</dbReference>
<keyword evidence="4" id="KW-0645">Protease</keyword>
<dbReference type="Gene3D" id="3.30.1390.10">
    <property type="match status" value="1"/>
</dbReference>
<sequence>MARHPVEPDHEAREDVALQERTRTQPPRMYRVLLHNDDYTTMEFVIEVLVRWFDKAEPEAMRVMLQVHHMGAGVAGTYTRDEAETRIAEVTAEARGHGFPLLLTMEPE</sequence>
<dbReference type="HAMAP" id="MF_00302">
    <property type="entry name" value="ClpS"/>
    <property type="match status" value="1"/>
</dbReference>
<dbReference type="EMBL" id="CADCTV010000175">
    <property type="protein sequence ID" value="CAA9305937.1"/>
    <property type="molecule type" value="Genomic_DNA"/>
</dbReference>
<dbReference type="PANTHER" id="PTHR33473">
    <property type="entry name" value="ATP-DEPENDENT CLP PROTEASE ADAPTER PROTEIN CLPS1, CHLOROPLASTIC"/>
    <property type="match status" value="1"/>
</dbReference>
<dbReference type="InterPro" id="IPR022935">
    <property type="entry name" value="ClpS"/>
</dbReference>
<name>A0A6J4KH46_9BACT</name>
<dbReference type="SUPFAM" id="SSF54736">
    <property type="entry name" value="ClpS-like"/>
    <property type="match status" value="1"/>
</dbReference>
<feature type="region of interest" description="Disordered" evidence="2">
    <location>
        <begin position="1"/>
        <end position="23"/>
    </location>
</feature>
<dbReference type="GO" id="GO:0030163">
    <property type="term" value="P:protein catabolic process"/>
    <property type="evidence" value="ECO:0007669"/>
    <property type="project" value="InterPro"/>
</dbReference>
<feature type="domain" description="Adaptor protein ClpS core" evidence="3">
    <location>
        <begin position="26"/>
        <end position="103"/>
    </location>
</feature>
<dbReference type="InterPro" id="IPR003769">
    <property type="entry name" value="ClpS_core"/>
</dbReference>
<dbReference type="GO" id="GO:0006508">
    <property type="term" value="P:proteolysis"/>
    <property type="evidence" value="ECO:0007669"/>
    <property type="project" value="UniProtKB-UniRule"/>
</dbReference>